<dbReference type="CDD" id="cd00464">
    <property type="entry name" value="SK"/>
    <property type="match status" value="1"/>
</dbReference>
<evidence type="ECO:0000313" key="8">
    <source>
        <dbReference type="EMBL" id="EKO14362.1"/>
    </source>
</evidence>
<organism evidence="8 9">
    <name type="scientific">Leptospira kirschneri str. H1</name>
    <dbReference type="NCBI Taxonomy" id="1049966"/>
    <lineage>
        <taxon>Bacteria</taxon>
        <taxon>Pseudomonadati</taxon>
        <taxon>Spirochaetota</taxon>
        <taxon>Spirochaetia</taxon>
        <taxon>Leptospirales</taxon>
        <taxon>Leptospiraceae</taxon>
        <taxon>Leptospira</taxon>
    </lineage>
</organism>
<keyword evidence="7" id="KW-0963">Cytoplasm</keyword>
<comment type="caution">
    <text evidence="7">Lacks conserved residue(s) required for the propagation of feature annotation.</text>
</comment>
<dbReference type="PANTHER" id="PTHR21087:SF16">
    <property type="entry name" value="SHIKIMATE KINASE 1, CHLOROPLASTIC"/>
    <property type="match status" value="1"/>
</dbReference>
<name>A0A0E2AZR7_9LEPT</name>
<dbReference type="GO" id="GO:0000287">
    <property type="term" value="F:magnesium ion binding"/>
    <property type="evidence" value="ECO:0007669"/>
    <property type="project" value="UniProtKB-UniRule"/>
</dbReference>
<protein>
    <recommendedName>
        <fullName evidence="7">Shikimate kinase</fullName>
        <shortName evidence="7">SK</shortName>
        <ecNumber evidence="7">2.7.1.71</ecNumber>
    </recommendedName>
</protein>
<sequence>MKKNFALIGPRGVGKSKISRKLSKITGMPVVSTDMIAVYEIGGMSIPEFIQKNEGDWRSFRDLEFEILTKLKTSQGIILDCGGGILFDLDTKGKEILSNRKTTLLKSIALVFGLSRPIEILVEKIQNDPSRPPLSAIQSYRTILESRLPHYQSISDYYLEIDDLRVEEICSRILQKIEY</sequence>
<evidence type="ECO:0000256" key="1">
    <source>
        <dbReference type="ARBA" id="ARBA00022605"/>
    </source>
</evidence>
<reference evidence="8 9" key="1">
    <citation type="submission" date="2012-10" db="EMBL/GenBank/DDBJ databases">
        <authorList>
            <person name="Harkins D.M."/>
            <person name="Durkin A.S."/>
            <person name="Brinkac L.M."/>
            <person name="Selengut J.D."/>
            <person name="Sanka R."/>
            <person name="DePew J."/>
            <person name="Purushe J."/>
            <person name="Peacock S.J."/>
            <person name="Thaipadungpanit J."/>
            <person name="Wuthiekanun V.W."/>
            <person name="Day N.P."/>
            <person name="Vinetz J.M."/>
            <person name="Sutton G.G."/>
            <person name="Nelson W.C."/>
            <person name="Fouts D.E."/>
        </authorList>
    </citation>
    <scope>NUCLEOTIDE SEQUENCE [LARGE SCALE GENOMIC DNA]</scope>
    <source>
        <strain evidence="8 9">H1</strain>
    </source>
</reference>
<evidence type="ECO:0000313" key="9">
    <source>
        <dbReference type="Proteomes" id="UP000006253"/>
    </source>
</evidence>
<dbReference type="EMBL" id="AHMY02000056">
    <property type="protein sequence ID" value="EKO14362.1"/>
    <property type="molecule type" value="Genomic_DNA"/>
</dbReference>
<evidence type="ECO:0000256" key="7">
    <source>
        <dbReference type="HAMAP-Rule" id="MF_00109"/>
    </source>
</evidence>
<dbReference type="SUPFAM" id="SSF52540">
    <property type="entry name" value="P-loop containing nucleoside triphosphate hydrolases"/>
    <property type="match status" value="1"/>
</dbReference>
<dbReference type="RefSeq" id="WP_004766538.1">
    <property type="nucleotide sequence ID" value="NZ_AHMY02000056.1"/>
</dbReference>
<comment type="catalytic activity">
    <reaction evidence="7">
        <text>shikimate + ATP = 3-phosphoshikimate + ADP + H(+)</text>
        <dbReference type="Rhea" id="RHEA:13121"/>
        <dbReference type="ChEBI" id="CHEBI:15378"/>
        <dbReference type="ChEBI" id="CHEBI:30616"/>
        <dbReference type="ChEBI" id="CHEBI:36208"/>
        <dbReference type="ChEBI" id="CHEBI:145989"/>
        <dbReference type="ChEBI" id="CHEBI:456216"/>
        <dbReference type="EC" id="2.7.1.71"/>
    </reaction>
</comment>
<evidence type="ECO:0000256" key="5">
    <source>
        <dbReference type="ARBA" id="ARBA00022840"/>
    </source>
</evidence>
<dbReference type="PANTHER" id="PTHR21087">
    <property type="entry name" value="SHIKIMATE KINASE"/>
    <property type="match status" value="1"/>
</dbReference>
<dbReference type="UniPathway" id="UPA00053">
    <property type="reaction ID" value="UER00088"/>
</dbReference>
<feature type="binding site" evidence="7">
    <location>
        <position position="61"/>
    </location>
    <ligand>
        <name>substrate</name>
    </ligand>
</feature>
<comment type="cofactor">
    <cofactor evidence="7">
        <name>Mg(2+)</name>
        <dbReference type="ChEBI" id="CHEBI:18420"/>
    </cofactor>
    <text evidence="7">Binds 1 Mg(2+) ion per subunit.</text>
</comment>
<keyword evidence="1 7" id="KW-0028">Amino-acid biosynthesis</keyword>
<feature type="binding site" evidence="7">
    <location>
        <begin position="12"/>
        <end position="17"/>
    </location>
    <ligand>
        <name>ATP</name>
        <dbReference type="ChEBI" id="CHEBI:30616"/>
    </ligand>
</feature>
<gene>
    <name evidence="7 8" type="primary">aroK</name>
    <name evidence="8" type="ORF">LEP1GSC081_0891</name>
</gene>
<feature type="binding site" evidence="7">
    <location>
        <position position="34"/>
    </location>
    <ligand>
        <name>substrate</name>
    </ligand>
</feature>
<keyword evidence="7" id="KW-0479">Metal-binding</keyword>
<evidence type="ECO:0000256" key="4">
    <source>
        <dbReference type="ARBA" id="ARBA00022777"/>
    </source>
</evidence>
<dbReference type="Pfam" id="PF01202">
    <property type="entry name" value="SKI"/>
    <property type="match status" value="1"/>
</dbReference>
<feature type="binding site" evidence="7">
    <location>
        <position position="147"/>
    </location>
    <ligand>
        <name>substrate</name>
    </ligand>
</feature>
<dbReference type="PRINTS" id="PR01100">
    <property type="entry name" value="SHIKIMTKNASE"/>
</dbReference>
<keyword evidence="4 7" id="KW-0418">Kinase</keyword>
<dbReference type="Proteomes" id="UP000006253">
    <property type="component" value="Unassembled WGS sequence"/>
</dbReference>
<dbReference type="GO" id="GO:0005829">
    <property type="term" value="C:cytosol"/>
    <property type="evidence" value="ECO:0007669"/>
    <property type="project" value="TreeGrafter"/>
</dbReference>
<dbReference type="GO" id="GO:0005524">
    <property type="term" value="F:ATP binding"/>
    <property type="evidence" value="ECO:0007669"/>
    <property type="project" value="UniProtKB-UniRule"/>
</dbReference>
<proteinExistence type="inferred from homology"/>
<dbReference type="InterPro" id="IPR027417">
    <property type="entry name" value="P-loop_NTPase"/>
</dbReference>
<feature type="binding site" evidence="7">
    <location>
        <position position="131"/>
    </location>
    <ligand>
        <name>ATP</name>
        <dbReference type="ChEBI" id="CHEBI:30616"/>
    </ligand>
</feature>
<dbReference type="GO" id="GO:0009073">
    <property type="term" value="P:aromatic amino acid family biosynthetic process"/>
    <property type="evidence" value="ECO:0007669"/>
    <property type="project" value="UniProtKB-KW"/>
</dbReference>
<accession>A0A0E2AZR7</accession>
<dbReference type="Gene3D" id="3.40.50.300">
    <property type="entry name" value="P-loop containing nucleotide triphosphate hydrolases"/>
    <property type="match status" value="1"/>
</dbReference>
<dbReference type="GO" id="GO:0004765">
    <property type="term" value="F:shikimate kinase activity"/>
    <property type="evidence" value="ECO:0007669"/>
    <property type="project" value="UniProtKB-UniRule"/>
</dbReference>
<dbReference type="GO" id="GO:0009423">
    <property type="term" value="P:chorismate biosynthetic process"/>
    <property type="evidence" value="ECO:0007669"/>
    <property type="project" value="UniProtKB-UniRule"/>
</dbReference>
<keyword evidence="5 7" id="KW-0067">ATP-binding</keyword>
<evidence type="ECO:0000256" key="3">
    <source>
        <dbReference type="ARBA" id="ARBA00022741"/>
    </source>
</evidence>
<comment type="caution">
    <text evidence="8">The sequence shown here is derived from an EMBL/GenBank/DDBJ whole genome shotgun (WGS) entry which is preliminary data.</text>
</comment>
<evidence type="ECO:0000256" key="6">
    <source>
        <dbReference type="ARBA" id="ARBA00023141"/>
    </source>
</evidence>
<feature type="binding site" evidence="7">
    <location>
        <position position="83"/>
    </location>
    <ligand>
        <name>substrate</name>
    </ligand>
</feature>
<dbReference type="GO" id="GO:0008652">
    <property type="term" value="P:amino acid biosynthetic process"/>
    <property type="evidence" value="ECO:0007669"/>
    <property type="project" value="UniProtKB-KW"/>
</dbReference>
<keyword evidence="2 7" id="KW-0808">Transferase</keyword>
<comment type="subcellular location">
    <subcellularLocation>
        <location evidence="7">Cytoplasm</location>
    </subcellularLocation>
</comment>
<dbReference type="HAMAP" id="MF_00109">
    <property type="entry name" value="Shikimate_kinase"/>
    <property type="match status" value="1"/>
</dbReference>
<dbReference type="InterPro" id="IPR031322">
    <property type="entry name" value="Shikimate/glucono_kinase"/>
</dbReference>
<comment type="subunit">
    <text evidence="7">Monomer.</text>
</comment>
<dbReference type="InterPro" id="IPR000623">
    <property type="entry name" value="Shikimate_kinase/TSH1"/>
</dbReference>
<dbReference type="AlphaFoldDB" id="A0A0E2AZR7"/>
<keyword evidence="6 7" id="KW-0057">Aromatic amino acid biosynthesis</keyword>
<comment type="pathway">
    <text evidence="7">Metabolic intermediate biosynthesis; chorismate biosynthesis; chorismate from D-erythrose 4-phosphate and phosphoenolpyruvate: step 5/7.</text>
</comment>
<keyword evidence="3 7" id="KW-0547">Nucleotide-binding</keyword>
<dbReference type="FunFam" id="3.40.50.300:FF:002011">
    <property type="entry name" value="Shikimate kinase"/>
    <property type="match status" value="1"/>
</dbReference>
<comment type="similarity">
    <text evidence="7">Belongs to the shikimate kinase family.</text>
</comment>
<feature type="binding site" evidence="7">
    <location>
        <position position="16"/>
    </location>
    <ligand>
        <name>Mg(2+)</name>
        <dbReference type="ChEBI" id="CHEBI:18420"/>
    </ligand>
</feature>
<evidence type="ECO:0000256" key="2">
    <source>
        <dbReference type="ARBA" id="ARBA00022679"/>
    </source>
</evidence>
<keyword evidence="7" id="KW-0460">Magnesium</keyword>
<dbReference type="EC" id="2.7.1.71" evidence="7"/>
<comment type="function">
    <text evidence="7">Catalyzes the specific phosphorylation of the 3-hydroxyl group of shikimic acid using ATP as a cosubstrate.</text>
</comment>